<dbReference type="HOGENOM" id="CLU_2963358_0_0_1"/>
<organism>
    <name type="scientific">Ixodes scapularis</name>
    <name type="common">Black-legged tick</name>
    <name type="synonym">Deer tick</name>
    <dbReference type="NCBI Taxonomy" id="6945"/>
    <lineage>
        <taxon>Eukaryota</taxon>
        <taxon>Metazoa</taxon>
        <taxon>Ecdysozoa</taxon>
        <taxon>Arthropoda</taxon>
        <taxon>Chelicerata</taxon>
        <taxon>Arachnida</taxon>
        <taxon>Acari</taxon>
        <taxon>Parasitiformes</taxon>
        <taxon>Ixodida</taxon>
        <taxon>Ixodoidea</taxon>
        <taxon>Ixodidae</taxon>
        <taxon>Ixodinae</taxon>
        <taxon>Ixodes</taxon>
    </lineage>
</organism>
<dbReference type="EMBL" id="ABJB010990123">
    <property type="status" value="NOT_ANNOTATED_CDS"/>
    <property type="molecule type" value="Genomic_DNA"/>
</dbReference>
<dbReference type="PaxDb" id="6945-B7QA45"/>
<protein>
    <submittedName>
        <fullName evidence="1 2">Uncharacterized protein</fullName>
    </submittedName>
</protein>
<reference evidence="2" key="2">
    <citation type="submission" date="2020-05" db="UniProtKB">
        <authorList>
            <consortium name="EnsemblMetazoa"/>
        </authorList>
    </citation>
    <scope>IDENTIFICATION</scope>
    <source>
        <strain evidence="2">wikel</strain>
    </source>
</reference>
<dbReference type="Proteomes" id="UP000001555">
    <property type="component" value="Unassembled WGS sequence"/>
</dbReference>
<name>B7QA45_IXOSC</name>
<dbReference type="VEuPathDB" id="VectorBase:ISCW013274"/>
<evidence type="ECO:0000313" key="2">
    <source>
        <dbReference type="EnsemblMetazoa" id="ISCW013274-PA"/>
    </source>
</evidence>
<sequence>MASPWVKESARHRFVLWKTPKIIYCAHHDWPRILLLLFLTRCLEWCIQVVVVLEVVTQP</sequence>
<keyword evidence="3" id="KW-1185">Reference proteome</keyword>
<reference evidence="1 3" key="1">
    <citation type="submission" date="2008-03" db="EMBL/GenBank/DDBJ databases">
        <title>Annotation of Ixodes scapularis.</title>
        <authorList>
            <consortium name="Ixodes scapularis Genome Project Consortium"/>
            <person name="Caler E."/>
            <person name="Hannick L.I."/>
            <person name="Bidwell S."/>
            <person name="Joardar V."/>
            <person name="Thiagarajan M."/>
            <person name="Amedeo P."/>
            <person name="Galinsky K.J."/>
            <person name="Schobel S."/>
            <person name="Inman J."/>
            <person name="Hostetler J."/>
            <person name="Miller J."/>
            <person name="Hammond M."/>
            <person name="Megy K."/>
            <person name="Lawson D."/>
            <person name="Kodira C."/>
            <person name="Sutton G."/>
            <person name="Meyer J."/>
            <person name="Hill C.A."/>
            <person name="Birren B."/>
            <person name="Nene V."/>
            <person name="Collins F."/>
            <person name="Alarcon-Chaidez F."/>
            <person name="Wikel S."/>
            <person name="Strausberg R."/>
        </authorList>
    </citation>
    <scope>NUCLEOTIDE SEQUENCE [LARGE SCALE GENOMIC DNA]</scope>
    <source>
        <strain evidence="3">Wikel</strain>
        <strain evidence="1">Wikel colony</strain>
    </source>
</reference>
<dbReference type="AlphaFoldDB" id="B7QA45"/>
<evidence type="ECO:0000313" key="3">
    <source>
        <dbReference type="Proteomes" id="UP000001555"/>
    </source>
</evidence>
<dbReference type="EMBL" id="DS892726">
    <property type="protein sequence ID" value="EEC15717.1"/>
    <property type="molecule type" value="Genomic_DNA"/>
</dbReference>
<evidence type="ECO:0000313" key="1">
    <source>
        <dbReference type="EMBL" id="EEC15717.1"/>
    </source>
</evidence>
<gene>
    <name evidence="1" type="ORF">IscW_ISCW013274</name>
</gene>
<accession>B7QA45</accession>
<dbReference type="EnsemblMetazoa" id="ISCW013274-RA">
    <property type="protein sequence ID" value="ISCW013274-PA"/>
    <property type="gene ID" value="ISCW013274"/>
</dbReference>
<proteinExistence type="predicted"/>
<dbReference type="InParanoid" id="B7QA45"/>